<dbReference type="PROSITE" id="PS00198">
    <property type="entry name" value="4FE4S_FER_1"/>
    <property type="match status" value="2"/>
</dbReference>
<dbReference type="SUPFAM" id="SSF54862">
    <property type="entry name" value="4Fe-4S ferredoxins"/>
    <property type="match status" value="1"/>
</dbReference>
<evidence type="ECO:0000313" key="6">
    <source>
        <dbReference type="Proteomes" id="UP000507962"/>
    </source>
</evidence>
<proteinExistence type="predicted"/>
<keyword evidence="6" id="KW-1185">Reference proteome</keyword>
<protein>
    <submittedName>
        <fullName evidence="5">Coenzyme f420 hydrogenase/dehydrogenase beta subunit n-term</fullName>
    </submittedName>
</protein>
<evidence type="ECO:0000259" key="4">
    <source>
        <dbReference type="PROSITE" id="PS51379"/>
    </source>
</evidence>
<gene>
    <name evidence="5" type="ORF">MSL71_42230</name>
</gene>
<keyword evidence="2" id="KW-0408">Iron</keyword>
<dbReference type="InterPro" id="IPR007516">
    <property type="entry name" value="Co_F420_Hydgase/DH_bsu_N"/>
</dbReference>
<dbReference type="AlphaFoldDB" id="A0A4U8YQN2"/>
<dbReference type="GO" id="GO:0051536">
    <property type="term" value="F:iron-sulfur cluster binding"/>
    <property type="evidence" value="ECO:0007669"/>
    <property type="project" value="UniProtKB-KW"/>
</dbReference>
<dbReference type="PANTHER" id="PTHR43193">
    <property type="match status" value="1"/>
</dbReference>
<reference evidence="5 6" key="1">
    <citation type="submission" date="2019-03" db="EMBL/GenBank/DDBJ databases">
        <authorList>
            <person name="Nijsse B."/>
        </authorList>
    </citation>
    <scope>NUCLEOTIDE SEQUENCE [LARGE SCALE GENOMIC DNA]</scope>
    <source>
        <strain evidence="5">Desulfoluna butyratoxydans MSL71</strain>
    </source>
</reference>
<organism evidence="5 6">
    <name type="scientific">Desulfoluna butyratoxydans</name>
    <dbReference type="NCBI Taxonomy" id="231438"/>
    <lineage>
        <taxon>Bacteria</taxon>
        <taxon>Pseudomonadati</taxon>
        <taxon>Thermodesulfobacteriota</taxon>
        <taxon>Desulfobacteria</taxon>
        <taxon>Desulfobacterales</taxon>
        <taxon>Desulfolunaceae</taxon>
        <taxon>Desulfoluna</taxon>
    </lineage>
</organism>
<dbReference type="Pfam" id="PF12838">
    <property type="entry name" value="Fer4_7"/>
    <property type="match status" value="1"/>
</dbReference>
<dbReference type="InterPro" id="IPR007525">
    <property type="entry name" value="FrhB_FdhB_C"/>
</dbReference>
<dbReference type="InterPro" id="IPR017896">
    <property type="entry name" value="4Fe4S_Fe-S-bd"/>
</dbReference>
<evidence type="ECO:0000256" key="1">
    <source>
        <dbReference type="ARBA" id="ARBA00022723"/>
    </source>
</evidence>
<dbReference type="Gene3D" id="3.30.70.20">
    <property type="match status" value="1"/>
</dbReference>
<keyword evidence="3" id="KW-0411">Iron-sulfur</keyword>
<evidence type="ECO:0000313" key="5">
    <source>
        <dbReference type="EMBL" id="VFQ46556.1"/>
    </source>
</evidence>
<dbReference type="Proteomes" id="UP000507962">
    <property type="component" value="Unassembled WGS sequence"/>
</dbReference>
<accession>A0A4U8YQN2</accession>
<feature type="domain" description="4Fe-4S ferredoxin-type" evidence="4">
    <location>
        <begin position="41"/>
        <end position="69"/>
    </location>
</feature>
<keyword evidence="1" id="KW-0479">Metal-binding</keyword>
<dbReference type="InterPro" id="IPR052977">
    <property type="entry name" value="Polyferredoxin-like_ET"/>
</dbReference>
<dbReference type="RefSeq" id="WP_180144549.1">
    <property type="nucleotide sequence ID" value="NZ_CAADHO010000010.1"/>
</dbReference>
<dbReference type="GO" id="GO:0046872">
    <property type="term" value="F:metal ion binding"/>
    <property type="evidence" value="ECO:0007669"/>
    <property type="project" value="UniProtKB-KW"/>
</dbReference>
<evidence type="ECO:0000256" key="2">
    <source>
        <dbReference type="ARBA" id="ARBA00023004"/>
    </source>
</evidence>
<sequence>MNPIIFQKMSKSPDSCYGCRACEQICESDAITMMLDHEGFLYPVFNESMCIQCGLCDRVCPNLITPTKRHKTYPLKVLAAWAKEKKDRSEATSGGLFLAIATEVISRGGVVFGVAYDKSWNLYHSMARTIEDCLKFRGSKYAQSDTRNTFKEAQKFLESGIFVYYTGTPCQIAGLRSFLRKDYSNLLTSDIICHGTPSNKLFMREIMWKEEHEPRSIDTTSYRSKDRFGWGYDWKITWNDGKTQYFDTGKSPYFVGFWNNSTLRPACYSCKFASINRQGDITLGDFWGVKKHVKKIRRTGSGVSMLLVNSQRGLDVISELKRIEVRISNIQTALKTQAHLSKPVSRPEARDGVYDRAYEDDYDSFSKVNLSFGSKAMVKRQIRNWIKLAVLWKYLK</sequence>
<feature type="domain" description="4Fe-4S ferredoxin-type" evidence="4">
    <location>
        <begin position="7"/>
        <end position="36"/>
    </location>
</feature>
<name>A0A4U8YQN2_9BACT</name>
<dbReference type="EMBL" id="CAADHO010000010">
    <property type="protein sequence ID" value="VFQ46556.1"/>
    <property type="molecule type" value="Genomic_DNA"/>
</dbReference>
<dbReference type="Pfam" id="PF04432">
    <property type="entry name" value="FrhB_FdhB_C"/>
    <property type="match status" value="1"/>
</dbReference>
<dbReference type="PANTHER" id="PTHR43193:SF2">
    <property type="entry name" value="POLYFERREDOXIN PROTEIN FWDF"/>
    <property type="match status" value="1"/>
</dbReference>
<dbReference type="Pfam" id="PF04422">
    <property type="entry name" value="FrhB_FdhB_N"/>
    <property type="match status" value="1"/>
</dbReference>
<dbReference type="InterPro" id="IPR017900">
    <property type="entry name" value="4Fe4S_Fe_S_CS"/>
</dbReference>
<evidence type="ECO:0000256" key="3">
    <source>
        <dbReference type="ARBA" id="ARBA00023014"/>
    </source>
</evidence>
<dbReference type="PROSITE" id="PS51379">
    <property type="entry name" value="4FE4S_FER_2"/>
    <property type="match status" value="2"/>
</dbReference>